<gene>
    <name evidence="2" type="ORF">H4696_004462</name>
</gene>
<name>A0ABR9I371_9PSEU</name>
<sequence length="175" mass="17737">MRALYRTILVITAVGVAGAAGVVTAQGSETTTSDQQPSLVEDFSYPGAAKILADDHVQLISGDGHIVYTACPTGQDTIGVIQVKTTEAVGSSLNGRVCFKVLGASGELTMKIPAVYSIRADGLSAGQGHKLKASLTTDAGVHSTVDVPSDGITQVGVGADPNGDPTTLLELVATT</sequence>
<accession>A0ABR9I371</accession>
<organism evidence="2 3">
    <name type="scientific">Amycolatopsis lexingtonensis</name>
    <dbReference type="NCBI Taxonomy" id="218822"/>
    <lineage>
        <taxon>Bacteria</taxon>
        <taxon>Bacillati</taxon>
        <taxon>Actinomycetota</taxon>
        <taxon>Actinomycetes</taxon>
        <taxon>Pseudonocardiales</taxon>
        <taxon>Pseudonocardiaceae</taxon>
        <taxon>Amycolatopsis</taxon>
    </lineage>
</organism>
<dbReference type="RefSeq" id="WP_086856669.1">
    <property type="nucleotide sequence ID" value="NZ_JADBEG010000001.1"/>
</dbReference>
<evidence type="ECO:0000313" key="3">
    <source>
        <dbReference type="Proteomes" id="UP000631670"/>
    </source>
</evidence>
<protein>
    <recommendedName>
        <fullName evidence="4">Secreted protein</fullName>
    </recommendedName>
</protein>
<evidence type="ECO:0000256" key="1">
    <source>
        <dbReference type="SAM" id="SignalP"/>
    </source>
</evidence>
<proteinExistence type="predicted"/>
<dbReference type="Proteomes" id="UP000631670">
    <property type="component" value="Unassembled WGS sequence"/>
</dbReference>
<comment type="caution">
    <text evidence="2">The sequence shown here is derived from an EMBL/GenBank/DDBJ whole genome shotgun (WGS) entry which is preliminary data.</text>
</comment>
<dbReference type="EMBL" id="JADBEG010000001">
    <property type="protein sequence ID" value="MBE1497362.1"/>
    <property type="molecule type" value="Genomic_DNA"/>
</dbReference>
<reference evidence="2 3" key="1">
    <citation type="submission" date="2020-10" db="EMBL/GenBank/DDBJ databases">
        <title>Sequencing the genomes of 1000 actinobacteria strains.</title>
        <authorList>
            <person name="Klenk H.-P."/>
        </authorList>
    </citation>
    <scope>NUCLEOTIDE SEQUENCE [LARGE SCALE GENOMIC DNA]</scope>
    <source>
        <strain evidence="2 3">DSM 44653</strain>
    </source>
</reference>
<feature type="signal peptide" evidence="1">
    <location>
        <begin position="1"/>
        <end position="19"/>
    </location>
</feature>
<feature type="chain" id="PRO_5047013681" description="Secreted protein" evidence="1">
    <location>
        <begin position="20"/>
        <end position="175"/>
    </location>
</feature>
<keyword evidence="1" id="KW-0732">Signal</keyword>
<evidence type="ECO:0000313" key="2">
    <source>
        <dbReference type="EMBL" id="MBE1497362.1"/>
    </source>
</evidence>
<evidence type="ECO:0008006" key="4">
    <source>
        <dbReference type="Google" id="ProtNLM"/>
    </source>
</evidence>
<keyword evidence="3" id="KW-1185">Reference proteome</keyword>